<dbReference type="Proteomes" id="UP000266841">
    <property type="component" value="Unassembled WGS sequence"/>
</dbReference>
<reference evidence="2 3" key="1">
    <citation type="journal article" date="2012" name="Genome Biol.">
        <title>Genome and low-iron response of an oceanic diatom adapted to chronic iron limitation.</title>
        <authorList>
            <person name="Lommer M."/>
            <person name="Specht M."/>
            <person name="Roy A.S."/>
            <person name="Kraemer L."/>
            <person name="Andreson R."/>
            <person name="Gutowska M.A."/>
            <person name="Wolf J."/>
            <person name="Bergner S.V."/>
            <person name="Schilhabel M.B."/>
            <person name="Klostermeier U.C."/>
            <person name="Beiko R.G."/>
            <person name="Rosenstiel P."/>
            <person name="Hippler M."/>
            <person name="Laroche J."/>
        </authorList>
    </citation>
    <scope>NUCLEOTIDE SEQUENCE [LARGE SCALE GENOMIC DNA]</scope>
    <source>
        <strain evidence="2 3">CCMP1005</strain>
    </source>
</reference>
<evidence type="ECO:0000313" key="3">
    <source>
        <dbReference type="Proteomes" id="UP000266841"/>
    </source>
</evidence>
<dbReference type="EMBL" id="AGNL01022417">
    <property type="protein sequence ID" value="EJK59735.1"/>
    <property type="molecule type" value="Genomic_DNA"/>
</dbReference>
<proteinExistence type="predicted"/>
<feature type="region of interest" description="Disordered" evidence="1">
    <location>
        <begin position="48"/>
        <end position="77"/>
    </location>
</feature>
<evidence type="ECO:0000256" key="1">
    <source>
        <dbReference type="SAM" id="MobiDB-lite"/>
    </source>
</evidence>
<evidence type="ECO:0000313" key="2">
    <source>
        <dbReference type="EMBL" id="EJK59735.1"/>
    </source>
</evidence>
<accession>K0S3G3</accession>
<organism evidence="2 3">
    <name type="scientific">Thalassiosira oceanica</name>
    <name type="common">Marine diatom</name>
    <dbReference type="NCBI Taxonomy" id="159749"/>
    <lineage>
        <taxon>Eukaryota</taxon>
        <taxon>Sar</taxon>
        <taxon>Stramenopiles</taxon>
        <taxon>Ochrophyta</taxon>
        <taxon>Bacillariophyta</taxon>
        <taxon>Coscinodiscophyceae</taxon>
        <taxon>Thalassiosirophycidae</taxon>
        <taxon>Thalassiosirales</taxon>
        <taxon>Thalassiosiraceae</taxon>
        <taxon>Thalassiosira</taxon>
    </lineage>
</organism>
<gene>
    <name evidence="2" type="ORF">THAOC_20005</name>
</gene>
<keyword evidence="3" id="KW-1185">Reference proteome</keyword>
<feature type="compositionally biased region" description="Gly residues" evidence="1">
    <location>
        <begin position="60"/>
        <end position="71"/>
    </location>
</feature>
<sequence length="98" mass="10111">MGVTLRRQDCWRWAALALSAEAQTTALRSIAIALSAGFHGLVWSADGRGARSAATERQPPGGGGVEAGRGGAWNARRPENVMGTKQNALVVGGVRGGK</sequence>
<dbReference type="AlphaFoldDB" id="K0S3G3"/>
<name>K0S3G3_THAOC</name>
<comment type="caution">
    <text evidence="2">The sequence shown here is derived from an EMBL/GenBank/DDBJ whole genome shotgun (WGS) entry which is preliminary data.</text>
</comment>
<protein>
    <submittedName>
        <fullName evidence="2">Uncharacterized protein</fullName>
    </submittedName>
</protein>